<dbReference type="GO" id="GO:0005886">
    <property type="term" value="C:plasma membrane"/>
    <property type="evidence" value="ECO:0007669"/>
    <property type="project" value="UniProtKB-SubCell"/>
</dbReference>
<dbReference type="InterPro" id="IPR050107">
    <property type="entry name" value="ABC_carbohydrate_import_ATPase"/>
</dbReference>
<dbReference type="AlphaFoldDB" id="A0A7C1FEF7"/>
<keyword evidence="7 11" id="KW-0067">ATP-binding</keyword>
<dbReference type="Gene3D" id="3.40.50.300">
    <property type="entry name" value="P-loop containing nucleotide triphosphate hydrolases"/>
    <property type="match status" value="2"/>
</dbReference>
<dbReference type="SUPFAM" id="SSF52540">
    <property type="entry name" value="P-loop containing nucleoside triphosphate hydrolases"/>
    <property type="match status" value="2"/>
</dbReference>
<evidence type="ECO:0000256" key="7">
    <source>
        <dbReference type="ARBA" id="ARBA00022840"/>
    </source>
</evidence>
<evidence type="ECO:0000256" key="2">
    <source>
        <dbReference type="ARBA" id="ARBA00022448"/>
    </source>
</evidence>
<dbReference type="CDD" id="cd03216">
    <property type="entry name" value="ABC_Carb_Monos_I"/>
    <property type="match status" value="1"/>
</dbReference>
<evidence type="ECO:0000256" key="1">
    <source>
        <dbReference type="ARBA" id="ARBA00004202"/>
    </source>
</evidence>
<keyword evidence="2" id="KW-0813">Transport</keyword>
<dbReference type="InterPro" id="IPR017871">
    <property type="entry name" value="ABC_transporter-like_CS"/>
</dbReference>
<dbReference type="FunFam" id="3.40.50.300:FF:000127">
    <property type="entry name" value="Ribose import ATP-binding protein RbsA"/>
    <property type="match status" value="1"/>
</dbReference>
<dbReference type="SMART" id="SM00382">
    <property type="entry name" value="AAA"/>
    <property type="match status" value="2"/>
</dbReference>
<evidence type="ECO:0000256" key="9">
    <source>
        <dbReference type="ARBA" id="ARBA00023136"/>
    </source>
</evidence>
<evidence type="ECO:0000313" key="11">
    <source>
        <dbReference type="EMBL" id="HDX30952.1"/>
    </source>
</evidence>
<keyword evidence="8" id="KW-1278">Translocase</keyword>
<evidence type="ECO:0000256" key="8">
    <source>
        <dbReference type="ARBA" id="ARBA00022967"/>
    </source>
</evidence>
<comment type="caution">
    <text evidence="11">The sequence shown here is derived from an EMBL/GenBank/DDBJ whole genome shotgun (WGS) entry which is preliminary data.</text>
</comment>
<sequence length="499" mass="56160">MAEARRLLLRMEQIDKRFPGVHALDQVDFDLYEGEVHVLLGENGAGKSTLVKILSGAIQRDSGRIWIADHEGLVEISELTPERTKALGIGMVYQELSVVPALSVAENIFLGRLPRTRWGTVDWAQTYNRARQRLQDLGVFLDPQAQMQELSVAEQQLTEIARVLESRPRILVLDEPTSALSDTERTRLFELIQRLKERRVGIIYISHRLAEIPLIGDRVTVLRDGKRIATLSVAEVDKDRLIQMMVGRKLTEQYPQRSSTHGQVLLKVENLSVPKSLRQISFELRQGEILGLFGLMGAGQNELARTLCGLEPQYTGHIFFSGQPIALRHPWQAIRQGIGLLPRDRRDGLVPLLPIPPNVTLGQLCLSNPFHILNLRQEIQVASKYVERLRIHPPILNRPVLYLSGGNQQKVILARWLCSNVRLLVLDDPTRGIDVGAKAEVFALIEELSQQGVGILFVSSEMEELLAMADRILVLRQGQISAEYRRGEATEEDLLRSAS</sequence>
<organism evidence="11">
    <name type="scientific">Caldilinea aerophila</name>
    <dbReference type="NCBI Taxonomy" id="133453"/>
    <lineage>
        <taxon>Bacteria</taxon>
        <taxon>Bacillati</taxon>
        <taxon>Chloroflexota</taxon>
        <taxon>Caldilineae</taxon>
        <taxon>Caldilineales</taxon>
        <taxon>Caldilineaceae</taxon>
        <taxon>Caldilinea</taxon>
    </lineage>
</organism>
<reference evidence="11" key="1">
    <citation type="journal article" date="2020" name="mSystems">
        <title>Genome- and Community-Level Interaction Insights into Carbon Utilization and Element Cycling Functions of Hydrothermarchaeota in Hydrothermal Sediment.</title>
        <authorList>
            <person name="Zhou Z."/>
            <person name="Liu Y."/>
            <person name="Xu W."/>
            <person name="Pan J."/>
            <person name="Luo Z.H."/>
            <person name="Li M."/>
        </authorList>
    </citation>
    <scope>NUCLEOTIDE SEQUENCE [LARGE SCALE GENOMIC DNA]</scope>
    <source>
        <strain evidence="11">SpSt-289</strain>
    </source>
</reference>
<keyword evidence="4" id="KW-0762">Sugar transport</keyword>
<proteinExistence type="predicted"/>
<keyword evidence="6" id="KW-0547">Nucleotide-binding</keyword>
<evidence type="ECO:0000256" key="6">
    <source>
        <dbReference type="ARBA" id="ARBA00022741"/>
    </source>
</evidence>
<evidence type="ECO:0000256" key="5">
    <source>
        <dbReference type="ARBA" id="ARBA00022737"/>
    </source>
</evidence>
<name>A0A7C1FEF7_9CHLR</name>
<evidence type="ECO:0000256" key="3">
    <source>
        <dbReference type="ARBA" id="ARBA00022475"/>
    </source>
</evidence>
<keyword evidence="5" id="KW-0677">Repeat</keyword>
<dbReference type="PANTHER" id="PTHR43790:SF3">
    <property type="entry name" value="D-ALLOSE IMPORT ATP-BINDING PROTEIN ALSA-RELATED"/>
    <property type="match status" value="1"/>
</dbReference>
<feature type="domain" description="ABC transporter" evidence="10">
    <location>
        <begin position="260"/>
        <end position="498"/>
    </location>
</feature>
<gene>
    <name evidence="11" type="ORF">ENQ20_05595</name>
</gene>
<dbReference type="PANTHER" id="PTHR43790">
    <property type="entry name" value="CARBOHYDRATE TRANSPORT ATP-BINDING PROTEIN MG119-RELATED"/>
    <property type="match status" value="1"/>
</dbReference>
<dbReference type="CDD" id="cd03215">
    <property type="entry name" value="ABC_Carb_Monos_II"/>
    <property type="match status" value="1"/>
</dbReference>
<dbReference type="EMBL" id="DSMG01000062">
    <property type="protein sequence ID" value="HDX30952.1"/>
    <property type="molecule type" value="Genomic_DNA"/>
</dbReference>
<dbReference type="InterPro" id="IPR003593">
    <property type="entry name" value="AAA+_ATPase"/>
</dbReference>
<keyword evidence="9" id="KW-0472">Membrane</keyword>
<dbReference type="GO" id="GO:0016887">
    <property type="term" value="F:ATP hydrolysis activity"/>
    <property type="evidence" value="ECO:0007669"/>
    <property type="project" value="InterPro"/>
</dbReference>
<keyword evidence="3" id="KW-1003">Cell membrane</keyword>
<comment type="subcellular location">
    <subcellularLocation>
        <location evidence="1">Cell membrane</location>
        <topology evidence="1">Peripheral membrane protein</topology>
    </subcellularLocation>
</comment>
<dbReference type="Pfam" id="PF00005">
    <property type="entry name" value="ABC_tran"/>
    <property type="match status" value="2"/>
</dbReference>
<accession>A0A7C1FEF7</accession>
<protein>
    <submittedName>
        <fullName evidence="11">Sugar ABC transporter ATP-binding protein</fullName>
    </submittedName>
</protein>
<feature type="domain" description="ABC transporter" evidence="10">
    <location>
        <begin position="9"/>
        <end position="249"/>
    </location>
</feature>
<dbReference type="PROSITE" id="PS00211">
    <property type="entry name" value="ABC_TRANSPORTER_1"/>
    <property type="match status" value="1"/>
</dbReference>
<dbReference type="InterPro" id="IPR027417">
    <property type="entry name" value="P-loop_NTPase"/>
</dbReference>
<dbReference type="InterPro" id="IPR003439">
    <property type="entry name" value="ABC_transporter-like_ATP-bd"/>
</dbReference>
<dbReference type="GO" id="GO:0005524">
    <property type="term" value="F:ATP binding"/>
    <property type="evidence" value="ECO:0007669"/>
    <property type="project" value="UniProtKB-KW"/>
</dbReference>
<dbReference type="PROSITE" id="PS50893">
    <property type="entry name" value="ABC_TRANSPORTER_2"/>
    <property type="match status" value="2"/>
</dbReference>
<evidence type="ECO:0000256" key="4">
    <source>
        <dbReference type="ARBA" id="ARBA00022597"/>
    </source>
</evidence>
<evidence type="ECO:0000259" key="10">
    <source>
        <dbReference type="PROSITE" id="PS50893"/>
    </source>
</evidence>